<evidence type="ECO:0000256" key="1">
    <source>
        <dbReference type="ARBA" id="ARBA00004651"/>
    </source>
</evidence>
<dbReference type="InterPro" id="IPR011701">
    <property type="entry name" value="MFS"/>
</dbReference>
<evidence type="ECO:0000256" key="6">
    <source>
        <dbReference type="ARBA" id="ARBA00023136"/>
    </source>
</evidence>
<proteinExistence type="predicted"/>
<comment type="caution">
    <text evidence="9">The sequence shown here is derived from an EMBL/GenBank/DDBJ whole genome shotgun (WGS) entry which is preliminary data.</text>
</comment>
<evidence type="ECO:0000259" key="8">
    <source>
        <dbReference type="PROSITE" id="PS50850"/>
    </source>
</evidence>
<comment type="subcellular location">
    <subcellularLocation>
        <location evidence="1">Cell membrane</location>
        <topology evidence="1">Multi-pass membrane protein</topology>
    </subcellularLocation>
</comment>
<dbReference type="PANTHER" id="PTHR42718">
    <property type="entry name" value="MAJOR FACILITATOR SUPERFAMILY MULTIDRUG TRANSPORTER MFSC"/>
    <property type="match status" value="1"/>
</dbReference>
<keyword evidence="5 7" id="KW-1133">Transmembrane helix</keyword>
<organism evidence="9 10">
    <name type="scientific">Kineococcus aurantiacus</name>
    <dbReference type="NCBI Taxonomy" id="37633"/>
    <lineage>
        <taxon>Bacteria</taxon>
        <taxon>Bacillati</taxon>
        <taxon>Actinomycetota</taxon>
        <taxon>Actinomycetes</taxon>
        <taxon>Kineosporiales</taxon>
        <taxon>Kineosporiaceae</taxon>
        <taxon>Kineococcus</taxon>
    </lineage>
</organism>
<evidence type="ECO:0000256" key="7">
    <source>
        <dbReference type="SAM" id="Phobius"/>
    </source>
</evidence>
<name>A0A7Y9DIJ5_9ACTN</name>
<sequence length="491" mass="49475">MPNLSTAAPGVAYASGAGRWILLTTVLGSGLASLDASVVGIALPAIGRDLDEDLPALQGVVNAYTLTLAGLLLLGGGLGDRFGRRRVFQVGVVWFALASLLCALAPNGATLIGARALQGVGAALLTPGSLAILHATFRSEDRAKAVGAWSGLGGVAVAIGPFLGGWLLQVASWRWLFLINLPLAVLIVLVSARHVPESKAPPTAGHLDVAGAVAITGALAAGTYGLIAGSAQGWGSVPVLGSLAAGVLLLVVFVLREGRVRDPLLPLELFRRRRFSAVNAVTFVVYAALGGAFFLLPIVLQSAAGYSPLAAGTSLLPVTALMLLLSSRAGAYAAHHGPRVQLSLGPLLAAAGLLLLTRLDEGGHYLTQVLPAMVVFGLGLAVTVAPLTSTALDAAPDEQAGIASATNSVVARTAGLIAVAVLPAAAGITATAYLHPPALLAGFHLAVTIAAVACAGGGLLAALTIGRTPGDHQPAFAPQRHCAVDAPPLRR</sequence>
<gene>
    <name evidence="9" type="ORF">BJ968_000014</name>
</gene>
<dbReference type="InterPro" id="IPR036259">
    <property type="entry name" value="MFS_trans_sf"/>
</dbReference>
<feature type="domain" description="Major facilitator superfamily (MFS) profile" evidence="8">
    <location>
        <begin position="21"/>
        <end position="469"/>
    </location>
</feature>
<feature type="transmembrane region" description="Helical" evidence="7">
    <location>
        <begin position="145"/>
        <end position="167"/>
    </location>
</feature>
<dbReference type="InterPro" id="IPR004638">
    <property type="entry name" value="EmrB-like"/>
</dbReference>
<dbReference type="RefSeq" id="WP_179748130.1">
    <property type="nucleotide sequence ID" value="NZ_BAAAGN010000002.1"/>
</dbReference>
<dbReference type="NCBIfam" id="TIGR00711">
    <property type="entry name" value="efflux_EmrB"/>
    <property type="match status" value="1"/>
</dbReference>
<feature type="transmembrane region" description="Helical" evidence="7">
    <location>
        <begin position="306"/>
        <end position="325"/>
    </location>
</feature>
<feature type="transmembrane region" description="Helical" evidence="7">
    <location>
        <begin position="204"/>
        <end position="227"/>
    </location>
</feature>
<dbReference type="Proteomes" id="UP000521922">
    <property type="component" value="Unassembled WGS sequence"/>
</dbReference>
<evidence type="ECO:0000256" key="3">
    <source>
        <dbReference type="ARBA" id="ARBA00022475"/>
    </source>
</evidence>
<dbReference type="PANTHER" id="PTHR42718:SF42">
    <property type="entry name" value="EXPORT PROTEIN"/>
    <property type="match status" value="1"/>
</dbReference>
<dbReference type="InterPro" id="IPR020846">
    <property type="entry name" value="MFS_dom"/>
</dbReference>
<feature type="transmembrane region" description="Helical" evidence="7">
    <location>
        <begin position="276"/>
        <end position="300"/>
    </location>
</feature>
<feature type="transmembrane region" description="Helical" evidence="7">
    <location>
        <begin position="173"/>
        <end position="192"/>
    </location>
</feature>
<dbReference type="AlphaFoldDB" id="A0A7Y9DIJ5"/>
<evidence type="ECO:0000313" key="9">
    <source>
        <dbReference type="EMBL" id="NYD20474.1"/>
    </source>
</evidence>
<feature type="transmembrane region" description="Helical" evidence="7">
    <location>
        <begin position="55"/>
        <end position="75"/>
    </location>
</feature>
<reference evidence="9 10" key="1">
    <citation type="submission" date="2020-07" db="EMBL/GenBank/DDBJ databases">
        <title>Sequencing the genomes of 1000 actinobacteria strains.</title>
        <authorList>
            <person name="Klenk H.-P."/>
        </authorList>
    </citation>
    <scope>NUCLEOTIDE SEQUENCE [LARGE SCALE GENOMIC DNA]</scope>
    <source>
        <strain evidence="9 10">DSM 7487</strain>
    </source>
</reference>
<keyword evidence="2" id="KW-0813">Transport</keyword>
<keyword evidence="6 7" id="KW-0472">Membrane</keyword>
<feature type="transmembrane region" description="Helical" evidence="7">
    <location>
        <begin position="337"/>
        <end position="357"/>
    </location>
</feature>
<feature type="transmembrane region" description="Helical" evidence="7">
    <location>
        <begin position="409"/>
        <end position="434"/>
    </location>
</feature>
<dbReference type="Gene3D" id="1.20.1720.10">
    <property type="entry name" value="Multidrug resistance protein D"/>
    <property type="match status" value="1"/>
</dbReference>
<protein>
    <submittedName>
        <fullName evidence="9">EmrB/QacA subfamily drug resistance transporter</fullName>
    </submittedName>
</protein>
<dbReference type="PROSITE" id="PS50850">
    <property type="entry name" value="MFS"/>
    <property type="match status" value="1"/>
</dbReference>
<dbReference type="EMBL" id="JACCBB010000001">
    <property type="protein sequence ID" value="NYD20474.1"/>
    <property type="molecule type" value="Genomic_DNA"/>
</dbReference>
<feature type="transmembrane region" description="Helical" evidence="7">
    <location>
        <begin position="112"/>
        <end position="133"/>
    </location>
</feature>
<dbReference type="Gene3D" id="1.20.1250.20">
    <property type="entry name" value="MFS general substrate transporter like domains"/>
    <property type="match status" value="1"/>
</dbReference>
<accession>A0A7Y9DIJ5</accession>
<keyword evidence="3" id="KW-1003">Cell membrane</keyword>
<evidence type="ECO:0000256" key="5">
    <source>
        <dbReference type="ARBA" id="ARBA00022989"/>
    </source>
</evidence>
<keyword evidence="4 7" id="KW-0812">Transmembrane</keyword>
<keyword evidence="10" id="KW-1185">Reference proteome</keyword>
<evidence type="ECO:0000256" key="4">
    <source>
        <dbReference type="ARBA" id="ARBA00022692"/>
    </source>
</evidence>
<dbReference type="GO" id="GO:0022857">
    <property type="term" value="F:transmembrane transporter activity"/>
    <property type="evidence" value="ECO:0007669"/>
    <property type="project" value="InterPro"/>
</dbReference>
<dbReference type="Pfam" id="PF07690">
    <property type="entry name" value="MFS_1"/>
    <property type="match status" value="1"/>
</dbReference>
<feature type="transmembrane region" description="Helical" evidence="7">
    <location>
        <begin position="440"/>
        <end position="463"/>
    </location>
</feature>
<evidence type="ECO:0000313" key="10">
    <source>
        <dbReference type="Proteomes" id="UP000521922"/>
    </source>
</evidence>
<evidence type="ECO:0000256" key="2">
    <source>
        <dbReference type="ARBA" id="ARBA00022448"/>
    </source>
</evidence>
<feature type="transmembrane region" description="Helical" evidence="7">
    <location>
        <begin position="233"/>
        <end position="255"/>
    </location>
</feature>
<dbReference type="SUPFAM" id="SSF103473">
    <property type="entry name" value="MFS general substrate transporter"/>
    <property type="match status" value="1"/>
</dbReference>
<feature type="transmembrane region" description="Helical" evidence="7">
    <location>
        <begin position="87"/>
        <end position="106"/>
    </location>
</feature>
<dbReference type="GO" id="GO:0005886">
    <property type="term" value="C:plasma membrane"/>
    <property type="evidence" value="ECO:0007669"/>
    <property type="project" value="UniProtKB-SubCell"/>
</dbReference>
<dbReference type="CDD" id="cd17321">
    <property type="entry name" value="MFS_MMR_MDR_like"/>
    <property type="match status" value="1"/>
</dbReference>
<feature type="transmembrane region" description="Helical" evidence="7">
    <location>
        <begin position="369"/>
        <end position="388"/>
    </location>
</feature>
<feature type="transmembrane region" description="Helical" evidence="7">
    <location>
        <begin position="20"/>
        <end position="43"/>
    </location>
</feature>